<keyword evidence="2" id="KW-1185">Reference proteome</keyword>
<sequence>MPLSIGPQANQGLNGSYRFIDGARRPARRGRTSAVAGAGNEEASRIELLPGETTATNTTGRKYIGLFKGIINFMRNLTQVCQEVMVIQESCASPQSEPVTAAAPTR</sequence>
<proteinExistence type="predicted"/>
<accession>A0A4C1XS13</accession>
<comment type="caution">
    <text evidence="1">The sequence shown here is derived from an EMBL/GenBank/DDBJ whole genome shotgun (WGS) entry which is preliminary data.</text>
</comment>
<organism evidence="1 2">
    <name type="scientific">Eumeta variegata</name>
    <name type="common">Bagworm moth</name>
    <name type="synonym">Eumeta japonica</name>
    <dbReference type="NCBI Taxonomy" id="151549"/>
    <lineage>
        <taxon>Eukaryota</taxon>
        <taxon>Metazoa</taxon>
        <taxon>Ecdysozoa</taxon>
        <taxon>Arthropoda</taxon>
        <taxon>Hexapoda</taxon>
        <taxon>Insecta</taxon>
        <taxon>Pterygota</taxon>
        <taxon>Neoptera</taxon>
        <taxon>Endopterygota</taxon>
        <taxon>Lepidoptera</taxon>
        <taxon>Glossata</taxon>
        <taxon>Ditrysia</taxon>
        <taxon>Tineoidea</taxon>
        <taxon>Psychidae</taxon>
        <taxon>Oiketicinae</taxon>
        <taxon>Eumeta</taxon>
    </lineage>
</organism>
<evidence type="ECO:0000313" key="1">
    <source>
        <dbReference type="EMBL" id="GBP64977.1"/>
    </source>
</evidence>
<reference evidence="1 2" key="1">
    <citation type="journal article" date="2019" name="Commun. Biol.">
        <title>The bagworm genome reveals a unique fibroin gene that provides high tensile strength.</title>
        <authorList>
            <person name="Kono N."/>
            <person name="Nakamura H."/>
            <person name="Ohtoshi R."/>
            <person name="Tomita M."/>
            <person name="Numata K."/>
            <person name="Arakawa K."/>
        </authorList>
    </citation>
    <scope>NUCLEOTIDE SEQUENCE [LARGE SCALE GENOMIC DNA]</scope>
</reference>
<dbReference type="AlphaFoldDB" id="A0A4C1XS13"/>
<dbReference type="Proteomes" id="UP000299102">
    <property type="component" value="Unassembled WGS sequence"/>
</dbReference>
<evidence type="ECO:0000313" key="2">
    <source>
        <dbReference type="Proteomes" id="UP000299102"/>
    </source>
</evidence>
<name>A0A4C1XS13_EUMVA</name>
<gene>
    <name evidence="1" type="ORF">EVAR_36598_1</name>
</gene>
<dbReference type="EMBL" id="BGZK01000915">
    <property type="protein sequence ID" value="GBP64977.1"/>
    <property type="molecule type" value="Genomic_DNA"/>
</dbReference>
<protein>
    <submittedName>
        <fullName evidence="1">Uncharacterized protein</fullName>
    </submittedName>
</protein>